<dbReference type="GO" id="GO:0016432">
    <property type="term" value="F:tRNA-uridine aminocarboxypropyltransferase activity"/>
    <property type="evidence" value="ECO:0007669"/>
    <property type="project" value="UniProtKB-EC"/>
</dbReference>
<organism evidence="7 8">
    <name type="scientific">Marinomonas polaris DSM 16579</name>
    <dbReference type="NCBI Taxonomy" id="1122206"/>
    <lineage>
        <taxon>Bacteria</taxon>
        <taxon>Pseudomonadati</taxon>
        <taxon>Pseudomonadota</taxon>
        <taxon>Gammaproteobacteria</taxon>
        <taxon>Oceanospirillales</taxon>
        <taxon>Oceanospirillaceae</taxon>
        <taxon>Marinomonas</taxon>
    </lineage>
</organism>
<comment type="similarity">
    <text evidence="5">Belongs to the TDD superfamily. DTWD2 family.</text>
</comment>
<dbReference type="GO" id="GO:0008033">
    <property type="term" value="P:tRNA processing"/>
    <property type="evidence" value="ECO:0007669"/>
    <property type="project" value="UniProtKB-KW"/>
</dbReference>
<proteinExistence type="inferred from homology"/>
<dbReference type="Pfam" id="PF03942">
    <property type="entry name" value="DTW"/>
    <property type="match status" value="1"/>
</dbReference>
<sequence>MYNCRFIEAKILMKIWLLTHSEELKKTSGTGRLVKETLGKECEIIVWSRVAPDEAILNLSPSDTLLIYLCENEEQKAVSDSQISKNNTIIIDGTWQQARKIYNQSPYLQKFKHHEIQGVKSVYNKRRNQKNIGLCTAEVAIHILTEYKHPAAAELSNKFTKFNQ</sequence>
<reference evidence="8" key="1">
    <citation type="submission" date="2016-11" db="EMBL/GenBank/DDBJ databases">
        <authorList>
            <person name="Varghese N."/>
            <person name="Submissions S."/>
        </authorList>
    </citation>
    <scope>NUCLEOTIDE SEQUENCE [LARGE SCALE GENOMIC DNA]</scope>
    <source>
        <strain evidence="8">DSM 16579</strain>
    </source>
</reference>
<evidence type="ECO:0000256" key="3">
    <source>
        <dbReference type="ARBA" id="ARBA00022691"/>
    </source>
</evidence>
<evidence type="ECO:0000313" key="8">
    <source>
        <dbReference type="Proteomes" id="UP000184517"/>
    </source>
</evidence>
<dbReference type="EC" id="2.5.1.25" evidence="1"/>
<dbReference type="InterPro" id="IPR039262">
    <property type="entry name" value="DTWD2/TAPT"/>
</dbReference>
<dbReference type="SMART" id="SM01144">
    <property type="entry name" value="DTW"/>
    <property type="match status" value="1"/>
</dbReference>
<evidence type="ECO:0000259" key="6">
    <source>
        <dbReference type="SMART" id="SM01144"/>
    </source>
</evidence>
<keyword evidence="2" id="KW-0808">Transferase</keyword>
<dbReference type="OrthoDB" id="370626at2"/>
<keyword evidence="3" id="KW-0949">S-adenosyl-L-methionine</keyword>
<dbReference type="RefSeq" id="WP_072842139.1">
    <property type="nucleotide sequence ID" value="NZ_FQVF01000028.1"/>
</dbReference>
<dbReference type="PANTHER" id="PTHR21392:SF0">
    <property type="entry name" value="TRNA-URIDINE AMINOCARBOXYPROPYLTRANSFERASE 2"/>
    <property type="match status" value="1"/>
</dbReference>
<gene>
    <name evidence="7" type="ORF">SAMN02745753_04411</name>
</gene>
<protein>
    <recommendedName>
        <fullName evidence="1">tRNA-uridine aminocarboxypropyltransferase</fullName>
        <ecNumber evidence="1">2.5.1.25</ecNumber>
    </recommendedName>
</protein>
<keyword evidence="8" id="KW-1185">Reference proteome</keyword>
<keyword evidence="4" id="KW-0819">tRNA processing</keyword>
<name>A0A1M5M6Z8_9GAMM</name>
<dbReference type="AlphaFoldDB" id="A0A1M5M6Z8"/>
<evidence type="ECO:0000256" key="5">
    <source>
        <dbReference type="ARBA" id="ARBA00034489"/>
    </source>
</evidence>
<dbReference type="EMBL" id="FQVF01000028">
    <property type="protein sequence ID" value="SHG73051.1"/>
    <property type="molecule type" value="Genomic_DNA"/>
</dbReference>
<evidence type="ECO:0000256" key="2">
    <source>
        <dbReference type="ARBA" id="ARBA00022679"/>
    </source>
</evidence>
<evidence type="ECO:0000313" key="7">
    <source>
        <dbReference type="EMBL" id="SHG73051.1"/>
    </source>
</evidence>
<feature type="domain" description="DTW" evidence="6">
    <location>
        <begin position="1"/>
        <end position="164"/>
    </location>
</feature>
<accession>A0A1M5M6Z8</accession>
<evidence type="ECO:0000256" key="4">
    <source>
        <dbReference type="ARBA" id="ARBA00022694"/>
    </source>
</evidence>
<dbReference type="InterPro" id="IPR005636">
    <property type="entry name" value="DTW"/>
</dbReference>
<dbReference type="Proteomes" id="UP000184517">
    <property type="component" value="Unassembled WGS sequence"/>
</dbReference>
<dbReference type="PANTHER" id="PTHR21392">
    <property type="entry name" value="TRNA-URIDINE AMINOCARBOXYPROPYLTRANSFERASE 2"/>
    <property type="match status" value="1"/>
</dbReference>
<dbReference type="STRING" id="1122206.SAMN02745753_04411"/>
<evidence type="ECO:0000256" key="1">
    <source>
        <dbReference type="ARBA" id="ARBA00012386"/>
    </source>
</evidence>